<name>H5UTE1_9MICO</name>
<proteinExistence type="predicted"/>
<dbReference type="OrthoDB" id="5417595at2"/>
<accession>H5UTE1</accession>
<dbReference type="GO" id="GO:0016787">
    <property type="term" value="F:hydrolase activity"/>
    <property type="evidence" value="ECO:0007669"/>
    <property type="project" value="UniProtKB-KW"/>
</dbReference>
<evidence type="ECO:0000256" key="1">
    <source>
        <dbReference type="ARBA" id="ARBA00022801"/>
    </source>
</evidence>
<sequence length="184" mass="20712">MAVEIRFCRRCGTPTEQHIPDMEDRLRPCCPNCGYIDYVNPINVVGTIPVWDEGGPDERILLCRRNIEPRKGYWTLPAGFLELGETLGEGAARETREEAGARVELLGLFSAIDVVHVGQVHVLFRARLLDLDLEAGPETIENGLFTIDEIPWDELAFRTVRRGLELWVEDHRSGSYAVHTEAVG</sequence>
<dbReference type="InterPro" id="IPR029401">
    <property type="entry name" value="Nudix_N"/>
</dbReference>
<dbReference type="EMBL" id="BAFE01000073">
    <property type="protein sequence ID" value="GAB48999.1"/>
    <property type="molecule type" value="Genomic_DNA"/>
</dbReference>
<protein>
    <submittedName>
        <fullName evidence="3">Putative hydrolase</fullName>
    </submittedName>
</protein>
<dbReference type="SUPFAM" id="SSF55811">
    <property type="entry name" value="Nudix"/>
    <property type="match status" value="1"/>
</dbReference>
<dbReference type="InterPro" id="IPR020084">
    <property type="entry name" value="NUDIX_hydrolase_CS"/>
</dbReference>
<dbReference type="STRING" id="1089455.MOPEL_096_00060"/>
<feature type="domain" description="Nudix hydrolase" evidence="2">
    <location>
        <begin position="41"/>
        <end position="170"/>
    </location>
</feature>
<dbReference type="PROSITE" id="PS51462">
    <property type="entry name" value="NUDIX"/>
    <property type="match status" value="1"/>
</dbReference>
<dbReference type="RefSeq" id="WP_009482897.1">
    <property type="nucleotide sequence ID" value="NZ_BAFE01000073.1"/>
</dbReference>
<dbReference type="Gene3D" id="2.20.70.10">
    <property type="match status" value="1"/>
</dbReference>
<dbReference type="Gene3D" id="3.90.79.10">
    <property type="entry name" value="Nucleoside Triphosphate Pyrophosphohydrolase"/>
    <property type="match status" value="1"/>
</dbReference>
<dbReference type="PANTHER" id="PTHR43222:SF2">
    <property type="entry name" value="NUDIX HYDROLASE 23, CHLOROPLASTIC"/>
    <property type="match status" value="1"/>
</dbReference>
<dbReference type="Pfam" id="PF14803">
    <property type="entry name" value="Zn_ribbon_Nudix"/>
    <property type="match status" value="1"/>
</dbReference>
<keyword evidence="4" id="KW-1185">Reference proteome</keyword>
<dbReference type="PROSITE" id="PS00893">
    <property type="entry name" value="NUDIX_BOX"/>
    <property type="match status" value="1"/>
</dbReference>
<evidence type="ECO:0000313" key="4">
    <source>
        <dbReference type="Proteomes" id="UP000004367"/>
    </source>
</evidence>
<dbReference type="InterPro" id="IPR015797">
    <property type="entry name" value="NUDIX_hydrolase-like_dom_sf"/>
</dbReference>
<gene>
    <name evidence="3" type="ORF">MOPEL_096_00060</name>
</gene>
<reference evidence="3 4" key="1">
    <citation type="submission" date="2012-02" db="EMBL/GenBank/DDBJ databases">
        <title>Whole genome shotgun sequence of Mobilicoccus pelagius NBRC 104925.</title>
        <authorList>
            <person name="Yoshida Y."/>
            <person name="Hosoyama A."/>
            <person name="Tsuchikane K."/>
            <person name="Katsumata H."/>
            <person name="Yamazaki S."/>
            <person name="Fujita N."/>
        </authorList>
    </citation>
    <scope>NUCLEOTIDE SEQUENCE [LARGE SCALE GENOMIC DNA]</scope>
    <source>
        <strain evidence="3 4">NBRC 104925</strain>
    </source>
</reference>
<keyword evidence="1 3" id="KW-0378">Hydrolase</keyword>
<dbReference type="AlphaFoldDB" id="H5UTE1"/>
<evidence type="ECO:0000313" key="3">
    <source>
        <dbReference type="EMBL" id="GAB48999.1"/>
    </source>
</evidence>
<dbReference type="Pfam" id="PF00293">
    <property type="entry name" value="NUDIX"/>
    <property type="match status" value="1"/>
</dbReference>
<dbReference type="Proteomes" id="UP000004367">
    <property type="component" value="Unassembled WGS sequence"/>
</dbReference>
<dbReference type="eggNOG" id="COG1051">
    <property type="taxonomic scope" value="Bacteria"/>
</dbReference>
<dbReference type="PANTHER" id="PTHR43222">
    <property type="entry name" value="NUDIX HYDROLASE 23"/>
    <property type="match status" value="1"/>
</dbReference>
<evidence type="ECO:0000259" key="2">
    <source>
        <dbReference type="PROSITE" id="PS51462"/>
    </source>
</evidence>
<dbReference type="CDD" id="cd04511">
    <property type="entry name" value="NUDIX_Hydrolase"/>
    <property type="match status" value="1"/>
</dbReference>
<comment type="caution">
    <text evidence="3">The sequence shown here is derived from an EMBL/GenBank/DDBJ whole genome shotgun (WGS) entry which is preliminary data.</text>
</comment>
<dbReference type="InterPro" id="IPR000086">
    <property type="entry name" value="NUDIX_hydrolase_dom"/>
</dbReference>
<organism evidence="3 4">
    <name type="scientific">Mobilicoccus pelagius NBRC 104925</name>
    <dbReference type="NCBI Taxonomy" id="1089455"/>
    <lineage>
        <taxon>Bacteria</taxon>
        <taxon>Bacillati</taxon>
        <taxon>Actinomycetota</taxon>
        <taxon>Actinomycetes</taxon>
        <taxon>Micrococcales</taxon>
        <taxon>Dermatophilaceae</taxon>
        <taxon>Mobilicoccus</taxon>
    </lineage>
</organism>